<keyword evidence="1" id="KW-0862">Zinc</keyword>
<proteinExistence type="predicted"/>
<protein>
    <recommendedName>
        <fullName evidence="2">SWIM-type domain-containing protein</fullName>
    </recommendedName>
</protein>
<dbReference type="OrthoDB" id="26424at2"/>
<dbReference type="Proteomes" id="UP000266178">
    <property type="component" value="Unassembled WGS sequence"/>
</dbReference>
<feature type="domain" description="SWIM-type" evidence="2">
    <location>
        <begin position="51"/>
        <end position="85"/>
    </location>
</feature>
<dbReference type="AlphaFoldDB" id="A0A399F7B2"/>
<dbReference type="PROSITE" id="PS50966">
    <property type="entry name" value="ZF_SWIM"/>
    <property type="match status" value="1"/>
</dbReference>
<keyword evidence="4" id="KW-1185">Reference proteome</keyword>
<dbReference type="EMBL" id="QWLB01000025">
    <property type="protein sequence ID" value="RIH92118.1"/>
    <property type="molecule type" value="Genomic_DNA"/>
</dbReference>
<organism evidence="3 4">
    <name type="scientific">Meiothermus granaticius NBRC 107808</name>
    <dbReference type="NCBI Taxonomy" id="1227551"/>
    <lineage>
        <taxon>Bacteria</taxon>
        <taxon>Thermotogati</taxon>
        <taxon>Deinococcota</taxon>
        <taxon>Deinococci</taxon>
        <taxon>Thermales</taxon>
        <taxon>Thermaceae</taxon>
        <taxon>Meiothermus</taxon>
    </lineage>
</organism>
<reference evidence="3 4" key="1">
    <citation type="submission" date="2018-08" db="EMBL/GenBank/DDBJ databases">
        <title>Meiothermus granaticius genome AF-68 sequencing project.</title>
        <authorList>
            <person name="Da Costa M.S."/>
            <person name="Albuquerque L."/>
            <person name="Raposo P."/>
            <person name="Froufe H.J.C."/>
            <person name="Barroso C.S."/>
            <person name="Egas C."/>
        </authorList>
    </citation>
    <scope>NUCLEOTIDE SEQUENCE [LARGE SCALE GENOMIC DNA]</scope>
    <source>
        <strain evidence="3 4">AF-68</strain>
    </source>
</reference>
<dbReference type="RefSeq" id="WP_119357472.1">
    <property type="nucleotide sequence ID" value="NZ_BJXM01000004.1"/>
</dbReference>
<accession>A0A399F7B2</accession>
<comment type="caution">
    <text evidence="3">The sequence shown here is derived from an EMBL/GenBank/DDBJ whole genome shotgun (WGS) entry which is preliminary data.</text>
</comment>
<gene>
    <name evidence="3" type="ORF">Mgrana_01995</name>
</gene>
<sequence>MRLELESLLEQADPRVLQRGQELFRRAEFLEATVAQKRYRARLRGSAPYPYRSFIDLKEGTWGCTCPYTWGPVCKHVVALALAILEAPEVFRRVRPKPQKPGMLAELRGLSDGQLVELLWVLYEARPEPLLEFAHQAVQREEQ</sequence>
<evidence type="ECO:0000256" key="1">
    <source>
        <dbReference type="PROSITE-ProRule" id="PRU00325"/>
    </source>
</evidence>
<keyword evidence="1" id="KW-0479">Metal-binding</keyword>
<dbReference type="GO" id="GO:0008270">
    <property type="term" value="F:zinc ion binding"/>
    <property type="evidence" value="ECO:0007669"/>
    <property type="project" value="UniProtKB-KW"/>
</dbReference>
<name>A0A399F7B2_9DEIN</name>
<keyword evidence="1" id="KW-0863">Zinc-finger</keyword>
<evidence type="ECO:0000313" key="4">
    <source>
        <dbReference type="Proteomes" id="UP000266178"/>
    </source>
</evidence>
<evidence type="ECO:0000259" key="2">
    <source>
        <dbReference type="PROSITE" id="PS50966"/>
    </source>
</evidence>
<dbReference type="InterPro" id="IPR007527">
    <property type="entry name" value="Znf_SWIM"/>
</dbReference>
<evidence type="ECO:0000313" key="3">
    <source>
        <dbReference type="EMBL" id="RIH92118.1"/>
    </source>
</evidence>